<keyword evidence="2" id="KW-0472">Membrane</keyword>
<feature type="transmembrane region" description="Helical" evidence="2">
    <location>
        <begin position="395"/>
        <end position="417"/>
    </location>
</feature>
<feature type="transmembrane region" description="Helical" evidence="2">
    <location>
        <begin position="489"/>
        <end position="509"/>
    </location>
</feature>
<feature type="transmembrane region" description="Helical" evidence="2">
    <location>
        <begin position="561"/>
        <end position="581"/>
    </location>
</feature>
<dbReference type="SUPFAM" id="SSF53474">
    <property type="entry name" value="alpha/beta-Hydrolases"/>
    <property type="match status" value="1"/>
</dbReference>
<evidence type="ECO:0000313" key="4">
    <source>
        <dbReference type="EMBL" id="RCH42381.1"/>
    </source>
</evidence>
<keyword evidence="2" id="KW-0812">Transmembrane</keyword>
<dbReference type="RefSeq" id="WP_113993045.1">
    <property type="nucleotide sequence ID" value="NZ_JAWHPP010000014.1"/>
</dbReference>
<dbReference type="InterPro" id="IPR000383">
    <property type="entry name" value="Xaa-Pro-like_dom"/>
</dbReference>
<dbReference type="GO" id="GO:0052689">
    <property type="term" value="F:carboxylic ester hydrolase activity"/>
    <property type="evidence" value="ECO:0007669"/>
    <property type="project" value="UniProtKB-ARBA"/>
</dbReference>
<feature type="transmembrane region" description="Helical" evidence="2">
    <location>
        <begin position="521"/>
        <end position="541"/>
    </location>
</feature>
<dbReference type="PANTHER" id="PTHR22946:SF9">
    <property type="entry name" value="POLYKETIDE TRANSFERASE AF380"/>
    <property type="match status" value="1"/>
</dbReference>
<feature type="domain" description="Xaa-Pro dipeptidyl-peptidase-like" evidence="3">
    <location>
        <begin position="47"/>
        <end position="181"/>
    </location>
</feature>
<dbReference type="Proteomes" id="UP000252378">
    <property type="component" value="Unassembled WGS sequence"/>
</dbReference>
<keyword evidence="1" id="KW-0378">Hydrolase</keyword>
<evidence type="ECO:0000313" key="5">
    <source>
        <dbReference type="Proteomes" id="UP000252378"/>
    </source>
</evidence>
<dbReference type="PANTHER" id="PTHR22946">
    <property type="entry name" value="DIENELACTONE HYDROLASE DOMAIN-CONTAINING PROTEIN-RELATED"/>
    <property type="match status" value="1"/>
</dbReference>
<sequence length="610" mass="68108">MKKQKSASFWVVIALILCLISSLGASMVQTGGGAIKYHDITMVTDSGHELDALLLVPKNATRENPAPAIVTSHGWYNNREMQDLNYVEYARRGYVVISISMYGHGDSEVIPDGTWWDAENNANGLYDAVKYIARLPYVDASRIGVTGHSNGALASRVAVMQDEEGLIAAALLVSNDAVYKKDDQWVNIFGSRDAGIVACQYDEFFHRVKQEDGTKSAPRDYIDQNTAQSFLHFGVDPTGLDKRSADTYYTEQIDGKESIRVIFNPAITHPWAHFSKNVVADSVTFFDKALDAPIKLDANNQTWQWKAFFNTVGIAGFFMFVIYAAIALLDARYFAELKPAADAQPLPAPKGKGKGWYWGGLAFGAIMGMILYPTIYAWCSKNRPAFWNQGATWYIGMWTFLCGVFTILVMVVTYNCYSKKNGLDLAERGVKISGRKLWKTIVLSLIVVVAAYALVFISDYLFLTDFRLWCFITIRAFAPMHFATIAKYLVFWLVYYIALSVATNGFNFVQLGKSKWLSTLVQMFFVFIGPEIMIGVQYITFFNKGFLWSELTHLGGSITGIWLYPIVFILPLAVFVCSKIYKKSKNPYIGGIIMGILACVVSVTNTLTLG</sequence>
<dbReference type="InterPro" id="IPR029058">
    <property type="entry name" value="AB_hydrolase_fold"/>
</dbReference>
<feature type="transmembrane region" description="Helical" evidence="2">
    <location>
        <begin position="437"/>
        <end position="457"/>
    </location>
</feature>
<dbReference type="EMBL" id="PXUP01000034">
    <property type="protein sequence ID" value="RCH42381.1"/>
    <property type="molecule type" value="Genomic_DNA"/>
</dbReference>
<reference evidence="4 5" key="1">
    <citation type="submission" date="2018-03" db="EMBL/GenBank/DDBJ databases">
        <title>Complete genome sequencing of Faecalibacterium prausnitzii strains isolated from the human gut.</title>
        <authorList>
            <person name="Fitzgerald B.C."/>
            <person name="Shkoporov A.N."/>
            <person name="Ross P.R."/>
            <person name="Hill C."/>
        </authorList>
    </citation>
    <scope>NUCLEOTIDE SEQUENCE [LARGE SCALE GENOMIC DNA]</scope>
    <source>
        <strain evidence="4 5">ATCC 27768</strain>
    </source>
</reference>
<evidence type="ECO:0000256" key="2">
    <source>
        <dbReference type="SAM" id="Phobius"/>
    </source>
</evidence>
<dbReference type="Pfam" id="PF02129">
    <property type="entry name" value="Peptidase_S15"/>
    <property type="match status" value="1"/>
</dbReference>
<proteinExistence type="predicted"/>
<feature type="transmembrane region" description="Helical" evidence="2">
    <location>
        <begin position="588"/>
        <end position="607"/>
    </location>
</feature>
<dbReference type="Gene3D" id="3.40.50.1820">
    <property type="entry name" value="alpha/beta hydrolase"/>
    <property type="match status" value="1"/>
</dbReference>
<feature type="transmembrane region" description="Helical" evidence="2">
    <location>
        <begin position="356"/>
        <end position="375"/>
    </location>
</feature>
<dbReference type="AlphaFoldDB" id="A0A367FXE0"/>
<gene>
    <name evidence="4" type="ORF">C7J97_13935</name>
</gene>
<accession>A0A367FXE0</accession>
<dbReference type="InterPro" id="IPR050261">
    <property type="entry name" value="FrsA_esterase"/>
</dbReference>
<organism evidence="4 5">
    <name type="scientific">Faecalibacterium prausnitzii</name>
    <dbReference type="NCBI Taxonomy" id="853"/>
    <lineage>
        <taxon>Bacteria</taxon>
        <taxon>Bacillati</taxon>
        <taxon>Bacillota</taxon>
        <taxon>Clostridia</taxon>
        <taxon>Eubacteriales</taxon>
        <taxon>Oscillospiraceae</taxon>
        <taxon>Faecalibacterium</taxon>
    </lineage>
</organism>
<keyword evidence="2" id="KW-1133">Transmembrane helix</keyword>
<comment type="caution">
    <text evidence="4">The sequence shown here is derived from an EMBL/GenBank/DDBJ whole genome shotgun (WGS) entry which is preliminary data.</text>
</comment>
<feature type="transmembrane region" description="Helical" evidence="2">
    <location>
        <begin position="307"/>
        <end position="329"/>
    </location>
</feature>
<evidence type="ECO:0000256" key="1">
    <source>
        <dbReference type="ARBA" id="ARBA00022801"/>
    </source>
</evidence>
<evidence type="ECO:0000259" key="3">
    <source>
        <dbReference type="Pfam" id="PF02129"/>
    </source>
</evidence>
<name>A0A367FXE0_9FIRM</name>
<protein>
    <recommendedName>
        <fullName evidence="3">Xaa-Pro dipeptidyl-peptidase-like domain-containing protein</fullName>
    </recommendedName>
</protein>